<keyword evidence="2" id="KW-1185">Reference proteome</keyword>
<dbReference type="Proteomes" id="UP001549204">
    <property type="component" value="Unassembled WGS sequence"/>
</dbReference>
<organism evidence="1 2">
    <name type="scientific">Mesorhizobium robiniae</name>
    <dbReference type="NCBI Taxonomy" id="559315"/>
    <lineage>
        <taxon>Bacteria</taxon>
        <taxon>Pseudomonadati</taxon>
        <taxon>Pseudomonadota</taxon>
        <taxon>Alphaproteobacteria</taxon>
        <taxon>Hyphomicrobiales</taxon>
        <taxon>Phyllobacteriaceae</taxon>
        <taxon>Mesorhizobium</taxon>
    </lineage>
</organism>
<dbReference type="EMBL" id="JBEPMC010000013">
    <property type="protein sequence ID" value="MET3582736.1"/>
    <property type="molecule type" value="Genomic_DNA"/>
</dbReference>
<name>A0ABV2GWR9_9HYPH</name>
<comment type="caution">
    <text evidence="1">The sequence shown here is derived from an EMBL/GenBank/DDBJ whole genome shotgun (WGS) entry which is preliminary data.</text>
</comment>
<evidence type="ECO:0000313" key="2">
    <source>
        <dbReference type="Proteomes" id="UP001549204"/>
    </source>
</evidence>
<protein>
    <submittedName>
        <fullName evidence="1">Uncharacterized protein</fullName>
    </submittedName>
</protein>
<accession>A0ABV2GWR9</accession>
<proteinExistence type="predicted"/>
<evidence type="ECO:0000313" key="1">
    <source>
        <dbReference type="EMBL" id="MET3582736.1"/>
    </source>
</evidence>
<reference evidence="1 2" key="1">
    <citation type="submission" date="2024-06" db="EMBL/GenBank/DDBJ databases">
        <title>Genomic Encyclopedia of Type Strains, Phase IV (KMG-IV): sequencing the most valuable type-strain genomes for metagenomic binning, comparative biology and taxonomic classification.</title>
        <authorList>
            <person name="Goeker M."/>
        </authorList>
    </citation>
    <scope>NUCLEOTIDE SEQUENCE [LARGE SCALE GENOMIC DNA]</scope>
    <source>
        <strain evidence="1 2">DSM 100022</strain>
    </source>
</reference>
<gene>
    <name evidence="1" type="ORF">ABID19_005798</name>
</gene>
<sequence length="37" mass="4007">MRSHGVPAELNPARIVKCGVFDWVVVELEPAVAEEAS</sequence>